<feature type="compositionally biased region" description="Gly residues" evidence="1">
    <location>
        <begin position="123"/>
        <end position="140"/>
    </location>
</feature>
<dbReference type="EMBL" id="JAJAQC010000041">
    <property type="protein sequence ID" value="MDA0566775.1"/>
    <property type="molecule type" value="Genomic_DNA"/>
</dbReference>
<name>A0A9X3SH70_9ACTN</name>
<accession>A0A9X3SH70</accession>
<keyword evidence="3" id="KW-1185">Reference proteome</keyword>
<gene>
    <name evidence="2" type="ORF">LG943_21025</name>
</gene>
<comment type="caution">
    <text evidence="2">The sequence shown here is derived from an EMBL/GenBank/DDBJ whole genome shotgun (WGS) entry which is preliminary data.</text>
</comment>
<evidence type="ECO:0000313" key="3">
    <source>
        <dbReference type="Proteomes" id="UP001140076"/>
    </source>
</evidence>
<dbReference type="InterPro" id="IPR043737">
    <property type="entry name" value="DUF5682"/>
</dbReference>
<proteinExistence type="predicted"/>
<feature type="compositionally biased region" description="Low complexity" evidence="1">
    <location>
        <begin position="112"/>
        <end position="122"/>
    </location>
</feature>
<sequence length="794" mass="83731">MARVDTDRVHVLGVRHHGPGSARAVAAELERLRPDLVLIEGPPEADQLTRLVGEGLEPPVALLAYVPGEPARAAFWPFAVFSPEWVALRHAADHGVEVRFCDLPAAHTLAEPEAADSAEAAGGTPGGGGADGESGAGGGTAPAEADGPGGADTPLPAAGPDTGDDAHRRVTDPLGVLAEAAGYGDPERWWDEVVEGRETGPDTPSPFPAIAEAMAAVRADLGTGLSGAAAEREARREAHMRQVLRKALREDHRRIAVVCGAWHVPALLEHPRVSEDTALLRGLPKAKVAATWIPWTHGRLAAASGYRAGVRAPGWYHHLFTSPDRPVERWLAEAGRRLRERDQPVSSAHVIEAVRLTQTLAVLRGRPLAGLEEVADAVESVLCEGARTRAELLHRDMVVGERLGSVPEHTPMVPLQRDLAAQQKRVRLQPSATPRDLDLDLREDNGRRRSVLLHRLRLLGVNWGSPQRSGTGSKGTFRESWRLEWAPELDLSLIEAGVWGTDVESAATARVRARADGADLPTLTALAEKCLHADLTGAIGGVLAALTARAAEDTDIERLMAALPPLARSVRYGDVRKSDSAALHRVAAELLARVCAGLAPALTGLDDAAAAAMVRAIDAVQGAAVLLGGEPESDWLDTLGAVAVRDSAPGRVAGRANRILHDAGRLDDSTLAVRMTRATSRGVEPARAAAWLEGFLSGSGLLLVHDTALLALVDRWLAGLSGEAFTEVLPLVRRTFGSFATPERRAIGEQVRRLDSPGASGGAEAAPDDLDPRRAAPAVAAVAELLGLAAPVPG</sequence>
<feature type="region of interest" description="Disordered" evidence="1">
    <location>
        <begin position="747"/>
        <end position="772"/>
    </location>
</feature>
<evidence type="ECO:0000313" key="2">
    <source>
        <dbReference type="EMBL" id="MDA0566775.1"/>
    </source>
</evidence>
<feature type="region of interest" description="Disordered" evidence="1">
    <location>
        <begin position="112"/>
        <end position="169"/>
    </location>
</feature>
<dbReference type="RefSeq" id="WP_270074029.1">
    <property type="nucleotide sequence ID" value="NZ_JAJAQC010000041.1"/>
</dbReference>
<organism evidence="2 3">
    <name type="scientific">Streptomonospora mangrovi</name>
    <dbReference type="NCBI Taxonomy" id="2883123"/>
    <lineage>
        <taxon>Bacteria</taxon>
        <taxon>Bacillati</taxon>
        <taxon>Actinomycetota</taxon>
        <taxon>Actinomycetes</taxon>
        <taxon>Streptosporangiales</taxon>
        <taxon>Nocardiopsidaceae</taxon>
        <taxon>Streptomonospora</taxon>
    </lineage>
</organism>
<dbReference type="AlphaFoldDB" id="A0A9X3SH70"/>
<protein>
    <submittedName>
        <fullName evidence="2">DUF5682 family protein</fullName>
    </submittedName>
</protein>
<dbReference type="Proteomes" id="UP001140076">
    <property type="component" value="Unassembled WGS sequence"/>
</dbReference>
<reference evidence="2" key="1">
    <citation type="submission" date="2021-10" db="EMBL/GenBank/DDBJ databases">
        <title>Streptomonospora sp. nov., isolated from mangrove soil.</title>
        <authorList>
            <person name="Chen X."/>
            <person name="Ge X."/>
            <person name="Liu W."/>
        </authorList>
    </citation>
    <scope>NUCLEOTIDE SEQUENCE</scope>
    <source>
        <strain evidence="2">S1-112</strain>
    </source>
</reference>
<dbReference type="Pfam" id="PF18934">
    <property type="entry name" value="DUF5682"/>
    <property type="match status" value="1"/>
</dbReference>
<evidence type="ECO:0000256" key="1">
    <source>
        <dbReference type="SAM" id="MobiDB-lite"/>
    </source>
</evidence>
<feature type="compositionally biased region" description="Low complexity" evidence="1">
    <location>
        <begin position="756"/>
        <end position="765"/>
    </location>
</feature>